<evidence type="ECO:0000313" key="18">
    <source>
        <dbReference type="EMBL" id="TQQ80626.1"/>
    </source>
</evidence>
<evidence type="ECO:0000256" key="13">
    <source>
        <dbReference type="PROSITE-ProRule" id="PRU00110"/>
    </source>
</evidence>
<dbReference type="GO" id="GO:0005524">
    <property type="term" value="F:ATP binding"/>
    <property type="evidence" value="ECO:0007669"/>
    <property type="project" value="UniProtKB-KW"/>
</dbReference>
<evidence type="ECO:0000256" key="12">
    <source>
        <dbReference type="ARBA" id="ARBA00023012"/>
    </source>
</evidence>
<accession>A0A544QNZ6</accession>
<keyword evidence="6" id="KW-0145">Chemotaxis</keyword>
<evidence type="ECO:0000259" key="15">
    <source>
        <dbReference type="PROSITE" id="PS50109"/>
    </source>
</evidence>
<dbReference type="InterPro" id="IPR036641">
    <property type="entry name" value="HPT_dom_sf"/>
</dbReference>
<evidence type="ECO:0000259" key="16">
    <source>
        <dbReference type="PROSITE" id="PS50851"/>
    </source>
</evidence>
<dbReference type="FunFam" id="3.30.565.10:FF:000016">
    <property type="entry name" value="Chemotaxis protein CheA, putative"/>
    <property type="match status" value="1"/>
</dbReference>
<dbReference type="Pfam" id="PF07194">
    <property type="entry name" value="P2"/>
    <property type="match status" value="1"/>
</dbReference>
<dbReference type="InterPro" id="IPR036097">
    <property type="entry name" value="HisK_dim/P_sf"/>
</dbReference>
<dbReference type="AlphaFoldDB" id="A0A544QNZ6"/>
<dbReference type="Pfam" id="PF01627">
    <property type="entry name" value="Hpt"/>
    <property type="match status" value="1"/>
</dbReference>
<feature type="modified residue" description="Phosphohistidine" evidence="13">
    <location>
        <position position="45"/>
    </location>
</feature>
<keyword evidence="8" id="KW-0808">Transferase</keyword>
<keyword evidence="11" id="KW-0067">ATP-binding</keyword>
<dbReference type="InterPro" id="IPR004358">
    <property type="entry name" value="Sig_transdc_His_kin-like_C"/>
</dbReference>
<evidence type="ECO:0000256" key="1">
    <source>
        <dbReference type="ARBA" id="ARBA00000085"/>
    </source>
</evidence>
<dbReference type="InterPro" id="IPR036890">
    <property type="entry name" value="HATPase_C_sf"/>
</dbReference>
<dbReference type="PROSITE" id="PS50851">
    <property type="entry name" value="CHEW"/>
    <property type="match status" value="1"/>
</dbReference>
<dbReference type="GO" id="GO:0000155">
    <property type="term" value="F:phosphorelay sensor kinase activity"/>
    <property type="evidence" value="ECO:0007669"/>
    <property type="project" value="InterPro"/>
</dbReference>
<dbReference type="SUPFAM" id="SSF47384">
    <property type="entry name" value="Homodimeric domain of signal transducing histidine kinase"/>
    <property type="match status" value="1"/>
</dbReference>
<feature type="compositionally biased region" description="Acidic residues" evidence="14">
    <location>
        <begin position="133"/>
        <end position="201"/>
    </location>
</feature>
<dbReference type="SUPFAM" id="SSF50341">
    <property type="entry name" value="CheW-like"/>
    <property type="match status" value="1"/>
</dbReference>
<evidence type="ECO:0000256" key="9">
    <source>
        <dbReference type="ARBA" id="ARBA00022741"/>
    </source>
</evidence>
<dbReference type="Gene3D" id="2.30.30.40">
    <property type="entry name" value="SH3 Domains"/>
    <property type="match status" value="1"/>
</dbReference>
<dbReference type="Gene3D" id="3.30.70.1110">
    <property type="entry name" value="Histidine kinase CheA-like, P2 response regulator-binding domain"/>
    <property type="match status" value="1"/>
</dbReference>
<dbReference type="InterPro" id="IPR002545">
    <property type="entry name" value="CheW-lke_dom"/>
</dbReference>
<evidence type="ECO:0000256" key="5">
    <source>
        <dbReference type="ARBA" id="ARBA00022490"/>
    </source>
</evidence>
<evidence type="ECO:0000313" key="19">
    <source>
        <dbReference type="Proteomes" id="UP000315385"/>
    </source>
</evidence>
<gene>
    <name evidence="18" type="ORF">EWF95_09090</name>
</gene>
<feature type="compositionally biased region" description="Low complexity" evidence="14">
    <location>
        <begin position="202"/>
        <end position="212"/>
    </location>
</feature>
<keyword evidence="9" id="KW-0547">Nucleotide-binding</keyword>
<dbReference type="InterPro" id="IPR010808">
    <property type="entry name" value="CheA_P2-bd"/>
</dbReference>
<dbReference type="Pfam" id="PF02518">
    <property type="entry name" value="HATPase_c"/>
    <property type="match status" value="1"/>
</dbReference>
<dbReference type="OrthoDB" id="293137at2157"/>
<evidence type="ECO:0000256" key="3">
    <source>
        <dbReference type="ARBA" id="ARBA00012438"/>
    </source>
</evidence>
<feature type="compositionally biased region" description="Acidic residues" evidence="14">
    <location>
        <begin position="350"/>
        <end position="379"/>
    </location>
</feature>
<dbReference type="PROSITE" id="PS50109">
    <property type="entry name" value="HIS_KIN"/>
    <property type="match status" value="1"/>
</dbReference>
<dbReference type="InterPro" id="IPR036061">
    <property type="entry name" value="CheW-like_dom_sf"/>
</dbReference>
<dbReference type="CDD" id="cd00731">
    <property type="entry name" value="CheA_reg"/>
    <property type="match status" value="1"/>
</dbReference>
<sequence length="776" mass="83184">MSDAHRKAFVAESEEGITELNNALLDLESDPDDDEAMDSIFRIAHTLKGNASAMGFESVSELAHEMEDLLDEVREGHIEVDIELMDLLFDSVDYLDAMVGDIAEDGETDIDASGVEADLREKLETGSVGGDTDTADSGDTADDAAAEAADETDNEAAEVDAEADDAAETTEEEADDAAEETDEEATEDTADETDEETDEPDAATADAGGAAVAADDLPESIANAELETSEAVYRAEVGLGDTEMPGVEAIFIMQEIESAYDRIGTQPAQETIEDGDFEETFDVFVIDISASEIEGILSELGKVEFASVSAITPNVDDPIAVAEAIEGGTAGETAEPSAESAESDSGTETTADDDADDTADSDEDDEESEESDSSDDSDDSGGRSSPGSSDRSGPGGSGSDETDIQSVRVDVNQLDELYNLVEQLVTSRIKLRREMEREGIDSDNLDELDKITGNLQDTAMDMRLIPLSKIVDTFPRLVRDVARETGKQVNFTVTGEDIELDRTILTEIRDPLIHVLRNAVDHGVEPPEEREKKGKDPTGNVSLTATRDRDHVNIEVSDDGAGLDPEMLKEKAIEKGVKTESELERMEESEIYDLVFHPGFSTAEEVTDVSGRGVGMDVVHNTVKQLDGTVNVESELGEGTTVTLRLPVTVAIVKVMFVEVGGTEYGIPVKNIAEVTRANDIRTTKGDEIINHDDEIYPILRLSDALDEPSSVNGDGMLLRIREEHRKVALHCDKVIDQEEVVVKPLEGVLSGIPGLSGTAVLGDGDVVAVLDVVTL</sequence>
<dbReference type="InterPro" id="IPR005467">
    <property type="entry name" value="His_kinase_dom"/>
</dbReference>
<dbReference type="CDD" id="cd00088">
    <property type="entry name" value="HPT"/>
    <property type="match status" value="1"/>
</dbReference>
<feature type="domain" description="Histidine kinase" evidence="15">
    <location>
        <begin position="443"/>
        <end position="650"/>
    </location>
</feature>
<proteinExistence type="predicted"/>
<dbReference type="Pfam" id="PF01584">
    <property type="entry name" value="CheW"/>
    <property type="match status" value="1"/>
</dbReference>
<feature type="region of interest" description="Disordered" evidence="14">
    <location>
        <begin position="120"/>
        <end position="212"/>
    </location>
</feature>
<feature type="region of interest" description="Disordered" evidence="14">
    <location>
        <begin position="329"/>
        <end position="405"/>
    </location>
</feature>
<evidence type="ECO:0000256" key="11">
    <source>
        <dbReference type="ARBA" id="ARBA00022840"/>
    </source>
</evidence>
<comment type="caution">
    <text evidence="18">The sequence shown here is derived from an EMBL/GenBank/DDBJ whole genome shotgun (WGS) entry which is preliminary data.</text>
</comment>
<dbReference type="PANTHER" id="PTHR43395">
    <property type="entry name" value="SENSOR HISTIDINE KINASE CHEA"/>
    <property type="match status" value="1"/>
</dbReference>
<dbReference type="Gene3D" id="1.10.287.560">
    <property type="entry name" value="Histidine kinase CheA-like, homodimeric domain"/>
    <property type="match status" value="1"/>
</dbReference>
<keyword evidence="12" id="KW-0902">Two-component regulatory system</keyword>
<dbReference type="InterPro" id="IPR037052">
    <property type="entry name" value="CheA-like_P2_sf"/>
</dbReference>
<feature type="compositionally biased region" description="Low complexity" evidence="14">
    <location>
        <begin position="382"/>
        <end position="392"/>
    </location>
</feature>
<reference evidence="18 19" key="1">
    <citation type="submission" date="2019-02" db="EMBL/GenBank/DDBJ databases">
        <title>Halonotius sp. a new haloqrchaeon isolated from saline water.</title>
        <authorList>
            <person name="Duran-Viseras A."/>
            <person name="Sanchez-Porro C."/>
            <person name="Ventosa A."/>
        </authorList>
    </citation>
    <scope>NUCLEOTIDE SEQUENCE [LARGE SCALE GENOMIC DNA]</scope>
    <source>
        <strain evidence="18 19">F9-27</strain>
    </source>
</reference>
<dbReference type="InterPro" id="IPR003594">
    <property type="entry name" value="HATPase_dom"/>
</dbReference>
<dbReference type="EMBL" id="SESI01000002">
    <property type="protein sequence ID" value="TQQ80626.1"/>
    <property type="molecule type" value="Genomic_DNA"/>
</dbReference>
<dbReference type="Proteomes" id="UP000315385">
    <property type="component" value="Unassembled WGS sequence"/>
</dbReference>
<keyword evidence="19" id="KW-1185">Reference proteome</keyword>
<evidence type="ECO:0000256" key="14">
    <source>
        <dbReference type="SAM" id="MobiDB-lite"/>
    </source>
</evidence>
<protein>
    <recommendedName>
        <fullName evidence="4">Chemotaxis protein CheA</fullName>
        <ecNumber evidence="3">2.7.13.3</ecNumber>
    </recommendedName>
</protein>
<dbReference type="CDD" id="cd16916">
    <property type="entry name" value="HATPase_CheA-like"/>
    <property type="match status" value="1"/>
</dbReference>
<feature type="region of interest" description="Disordered" evidence="14">
    <location>
        <begin position="521"/>
        <end position="543"/>
    </location>
</feature>
<dbReference type="SMART" id="SM00387">
    <property type="entry name" value="HATPase_c"/>
    <property type="match status" value="1"/>
</dbReference>
<dbReference type="Gene3D" id="1.20.120.160">
    <property type="entry name" value="HPT domain"/>
    <property type="match status" value="1"/>
</dbReference>
<dbReference type="SMART" id="SM00073">
    <property type="entry name" value="HPT"/>
    <property type="match status" value="1"/>
</dbReference>
<comment type="subcellular location">
    <subcellularLocation>
        <location evidence="2">Cytoplasm</location>
    </subcellularLocation>
</comment>
<dbReference type="SUPFAM" id="SSF47226">
    <property type="entry name" value="Histidine-containing phosphotransfer domain, HPT domain"/>
    <property type="match status" value="1"/>
</dbReference>
<dbReference type="InterPro" id="IPR004105">
    <property type="entry name" value="CheA-like_dim"/>
</dbReference>
<feature type="compositionally biased region" description="Basic and acidic residues" evidence="14">
    <location>
        <begin position="521"/>
        <end position="536"/>
    </location>
</feature>
<dbReference type="SUPFAM" id="SSF55874">
    <property type="entry name" value="ATPase domain of HSP90 chaperone/DNA topoisomerase II/histidine kinase"/>
    <property type="match status" value="1"/>
</dbReference>
<evidence type="ECO:0000256" key="10">
    <source>
        <dbReference type="ARBA" id="ARBA00022777"/>
    </source>
</evidence>
<keyword evidence="5" id="KW-0963">Cytoplasm</keyword>
<keyword evidence="7 13" id="KW-0597">Phosphoprotein</keyword>
<dbReference type="InterPro" id="IPR008207">
    <property type="entry name" value="Sig_transdc_His_kin_Hpt_dom"/>
</dbReference>
<dbReference type="GO" id="GO:0006935">
    <property type="term" value="P:chemotaxis"/>
    <property type="evidence" value="ECO:0007669"/>
    <property type="project" value="UniProtKB-KW"/>
</dbReference>
<evidence type="ECO:0000256" key="6">
    <source>
        <dbReference type="ARBA" id="ARBA00022500"/>
    </source>
</evidence>
<feature type="domain" description="CheW-like" evidence="16">
    <location>
        <begin position="652"/>
        <end position="776"/>
    </location>
</feature>
<dbReference type="InterPro" id="IPR051315">
    <property type="entry name" value="Bact_Chemotaxis_CheA"/>
</dbReference>
<dbReference type="InterPro" id="IPR037006">
    <property type="entry name" value="CheA-like_homodim_sf"/>
</dbReference>
<name>A0A544QNZ6_9EURY</name>
<dbReference type="PROSITE" id="PS50894">
    <property type="entry name" value="HPT"/>
    <property type="match status" value="1"/>
</dbReference>
<dbReference type="Gene3D" id="3.30.565.10">
    <property type="entry name" value="Histidine kinase-like ATPase, C-terminal domain"/>
    <property type="match status" value="1"/>
</dbReference>
<feature type="domain" description="HPt" evidence="17">
    <location>
        <begin position="1"/>
        <end position="102"/>
    </location>
</feature>
<keyword evidence="10" id="KW-0418">Kinase</keyword>
<dbReference type="SMART" id="SM01231">
    <property type="entry name" value="H-kinase_dim"/>
    <property type="match status" value="1"/>
</dbReference>
<dbReference type="InterPro" id="IPR035891">
    <property type="entry name" value="CheY-binding_CheA"/>
</dbReference>
<dbReference type="SMART" id="SM00260">
    <property type="entry name" value="CheW"/>
    <property type="match status" value="1"/>
</dbReference>
<dbReference type="GO" id="GO:0005737">
    <property type="term" value="C:cytoplasm"/>
    <property type="evidence" value="ECO:0007669"/>
    <property type="project" value="UniProtKB-SubCell"/>
</dbReference>
<dbReference type="SUPFAM" id="SSF55052">
    <property type="entry name" value="CheY-binding domain of CheA"/>
    <property type="match status" value="1"/>
</dbReference>
<dbReference type="RefSeq" id="WP_142443737.1">
    <property type="nucleotide sequence ID" value="NZ_SESI01000002.1"/>
</dbReference>
<dbReference type="EC" id="2.7.13.3" evidence="3"/>
<dbReference type="Pfam" id="PF02895">
    <property type="entry name" value="H-kinase_dim"/>
    <property type="match status" value="1"/>
</dbReference>
<organism evidence="18 19">
    <name type="scientific">Halonotius roseus</name>
    <dbReference type="NCBI Taxonomy" id="2511997"/>
    <lineage>
        <taxon>Archaea</taxon>
        <taxon>Methanobacteriati</taxon>
        <taxon>Methanobacteriota</taxon>
        <taxon>Stenosarchaea group</taxon>
        <taxon>Halobacteria</taxon>
        <taxon>Halobacteriales</taxon>
        <taxon>Haloferacaceae</taxon>
        <taxon>Halonotius</taxon>
    </lineage>
</organism>
<evidence type="ECO:0000256" key="2">
    <source>
        <dbReference type="ARBA" id="ARBA00004496"/>
    </source>
</evidence>
<dbReference type="PRINTS" id="PR00344">
    <property type="entry name" value="BCTRLSENSOR"/>
</dbReference>
<evidence type="ECO:0000256" key="7">
    <source>
        <dbReference type="ARBA" id="ARBA00022553"/>
    </source>
</evidence>
<evidence type="ECO:0000259" key="17">
    <source>
        <dbReference type="PROSITE" id="PS50894"/>
    </source>
</evidence>
<feature type="compositionally biased region" description="Low complexity" evidence="14">
    <location>
        <begin position="329"/>
        <end position="349"/>
    </location>
</feature>
<comment type="catalytic activity">
    <reaction evidence="1">
        <text>ATP + protein L-histidine = ADP + protein N-phospho-L-histidine.</text>
        <dbReference type="EC" id="2.7.13.3"/>
    </reaction>
</comment>
<evidence type="ECO:0000256" key="8">
    <source>
        <dbReference type="ARBA" id="ARBA00022679"/>
    </source>
</evidence>
<evidence type="ECO:0000256" key="4">
    <source>
        <dbReference type="ARBA" id="ARBA00021495"/>
    </source>
</evidence>
<dbReference type="PANTHER" id="PTHR43395:SF10">
    <property type="entry name" value="CHEMOTAXIS PROTEIN CHEA"/>
    <property type="match status" value="1"/>
</dbReference>